<dbReference type="PROSITE" id="PS51379">
    <property type="entry name" value="4FE4S_FER_2"/>
    <property type="match status" value="2"/>
</dbReference>
<feature type="transmembrane region" description="Helical" evidence="7">
    <location>
        <begin position="283"/>
        <end position="303"/>
    </location>
</feature>
<dbReference type="eggNOG" id="COG0348">
    <property type="taxonomic scope" value="Bacteria"/>
</dbReference>
<evidence type="ECO:0000259" key="8">
    <source>
        <dbReference type="PROSITE" id="PS51379"/>
    </source>
</evidence>
<dbReference type="InterPro" id="IPR017900">
    <property type="entry name" value="4Fe4S_Fe_S_CS"/>
</dbReference>
<feature type="transmembrane region" description="Helical" evidence="7">
    <location>
        <begin position="430"/>
        <end position="448"/>
    </location>
</feature>
<evidence type="ECO:0000256" key="3">
    <source>
        <dbReference type="ARBA" id="ARBA00022723"/>
    </source>
</evidence>
<feature type="domain" description="4Fe-4S ferredoxin-type" evidence="8">
    <location>
        <begin position="515"/>
        <end position="543"/>
    </location>
</feature>
<dbReference type="Gene3D" id="3.30.70.20">
    <property type="match status" value="1"/>
</dbReference>
<comment type="caution">
    <text evidence="9">The sequence shown here is derived from an EMBL/GenBank/DDBJ whole genome shotgun (WGS) entry which is preliminary data.</text>
</comment>
<dbReference type="Pfam" id="PF13237">
    <property type="entry name" value="Fer4_10"/>
    <property type="match status" value="1"/>
</dbReference>
<evidence type="ECO:0000313" key="10">
    <source>
        <dbReference type="Proteomes" id="UP000011135"/>
    </source>
</evidence>
<dbReference type="GO" id="GO:0046872">
    <property type="term" value="F:metal ion binding"/>
    <property type="evidence" value="ECO:0007669"/>
    <property type="project" value="UniProtKB-KW"/>
</dbReference>
<feature type="transmembrane region" description="Helical" evidence="7">
    <location>
        <begin position="315"/>
        <end position="334"/>
    </location>
</feature>
<keyword evidence="4" id="KW-0249">Electron transport</keyword>
<keyword evidence="7" id="KW-0812">Transmembrane</keyword>
<dbReference type="InterPro" id="IPR017896">
    <property type="entry name" value="4Fe4S_Fe-S-bd"/>
</dbReference>
<evidence type="ECO:0000256" key="7">
    <source>
        <dbReference type="SAM" id="Phobius"/>
    </source>
</evidence>
<evidence type="ECO:0000256" key="2">
    <source>
        <dbReference type="ARBA" id="ARBA00022485"/>
    </source>
</evidence>
<evidence type="ECO:0000256" key="6">
    <source>
        <dbReference type="ARBA" id="ARBA00023014"/>
    </source>
</evidence>
<keyword evidence="7" id="KW-1133">Transmembrane helix</keyword>
<feature type="transmembrane region" description="Helical" evidence="7">
    <location>
        <begin position="468"/>
        <end position="488"/>
    </location>
</feature>
<keyword evidence="10" id="KW-1185">Reference proteome</keyword>
<keyword evidence="2" id="KW-0004">4Fe-4S</keyword>
<dbReference type="RefSeq" id="WP_009580222.1">
    <property type="nucleotide sequence ID" value="NZ_AMZN01000043.1"/>
</dbReference>
<feature type="transmembrane region" description="Helical" evidence="7">
    <location>
        <begin position="368"/>
        <end position="391"/>
    </location>
</feature>
<dbReference type="PATRIC" id="fig|1237149.3.peg.2655"/>
<keyword evidence="3" id="KW-0479">Metal-binding</keyword>
<keyword evidence="1" id="KW-0813">Transport</keyword>
<dbReference type="GO" id="GO:0051539">
    <property type="term" value="F:4 iron, 4 sulfur cluster binding"/>
    <property type="evidence" value="ECO:0007669"/>
    <property type="project" value="UniProtKB-KW"/>
</dbReference>
<dbReference type="Proteomes" id="UP000011135">
    <property type="component" value="Unassembled WGS sequence"/>
</dbReference>
<protein>
    <submittedName>
        <fullName evidence="9">Iron-sulfur cluster-binding protein</fullName>
    </submittedName>
</protein>
<sequence>MKASLFQKAGMGIFIISSALLIVLLFLNKYRLTDAALERAVTDPSERKMLGTALSPMKGIAYQSGYTFNENIEEYLERENQHISSKFEITDMDIGNVISQFPGQDIQYSNEKITNAFDTTETGRFKARKLKDYTSWMNERQYESEQGLREQLENTRQNINTSIINDQGFSDYKIKALKLALTRHSSFGPVSENTTLWLVLTIGLGILGALIFILPKLKLLPGIKNDHVFHSANTGRGWIGYITGTLLIGFYVILYWYPEYMTSWMLLVDPISKVLNGHEASQWFFYGFLYTLAIGVMGVRMIIKYRHSKYHIIRTLSVIFFQVAFAFLIPEILIRLNQPSMDLKNIWPLNYTFFFDYNLSTLTSSGTIGIAMLVWGIILIIIGVPVITYFYGKRWYCSWVCGCGGLAETLGDPYRQLSDKSLKAWQIERWMVHGILVFSVIMTIGVLYTYFTGSSMLLGINTYDIRSVYGFLIGAAFAGVVGVGFYPFMGNRVWCRFGCPLAAYLGIVQRFKSRFRITTNGGQCISCGNCSTYCEMGIDVRWYAQRGQNIIRASCVGCGVCSSVCPRGVLKLENKDPKGRFGEPILIGNDSATIRS</sequence>
<dbReference type="Pfam" id="PF12801">
    <property type="entry name" value="Fer4_5"/>
    <property type="match status" value="2"/>
</dbReference>
<dbReference type="AlphaFoldDB" id="L8JUQ9"/>
<accession>L8JUQ9</accession>
<evidence type="ECO:0000256" key="1">
    <source>
        <dbReference type="ARBA" id="ARBA00022448"/>
    </source>
</evidence>
<dbReference type="SUPFAM" id="SSF54862">
    <property type="entry name" value="4Fe-4S ferredoxins"/>
    <property type="match status" value="1"/>
</dbReference>
<reference evidence="9 10" key="1">
    <citation type="submission" date="2012-12" db="EMBL/GenBank/DDBJ databases">
        <title>Genome assembly of Fulvivirga imtechensis AK7.</title>
        <authorList>
            <person name="Nupur N."/>
            <person name="Khatri I."/>
            <person name="Kumar R."/>
            <person name="Subramanian S."/>
            <person name="Pinnaka A."/>
        </authorList>
    </citation>
    <scope>NUCLEOTIDE SEQUENCE [LARGE SCALE GENOMIC DNA]</scope>
    <source>
        <strain evidence="9 10">AK7</strain>
    </source>
</reference>
<dbReference type="GO" id="GO:0005886">
    <property type="term" value="C:plasma membrane"/>
    <property type="evidence" value="ECO:0007669"/>
    <property type="project" value="TreeGrafter"/>
</dbReference>
<keyword evidence="6" id="KW-0411">Iron-sulfur</keyword>
<feature type="transmembrane region" description="Helical" evidence="7">
    <location>
        <begin position="238"/>
        <end position="257"/>
    </location>
</feature>
<dbReference type="PROSITE" id="PS00198">
    <property type="entry name" value="4FE4S_FER_1"/>
    <property type="match status" value="1"/>
</dbReference>
<gene>
    <name evidence="9" type="ORF">C900_02899</name>
</gene>
<dbReference type="InterPro" id="IPR051684">
    <property type="entry name" value="Electron_Trans/Redox"/>
</dbReference>
<dbReference type="PANTHER" id="PTHR30176:SF3">
    <property type="entry name" value="FERREDOXIN-TYPE PROTEIN NAPH"/>
    <property type="match status" value="1"/>
</dbReference>
<feature type="transmembrane region" description="Helical" evidence="7">
    <location>
        <begin position="196"/>
        <end position="217"/>
    </location>
</feature>
<evidence type="ECO:0000256" key="4">
    <source>
        <dbReference type="ARBA" id="ARBA00022982"/>
    </source>
</evidence>
<feature type="transmembrane region" description="Helical" evidence="7">
    <location>
        <begin position="9"/>
        <end position="27"/>
    </location>
</feature>
<evidence type="ECO:0000256" key="5">
    <source>
        <dbReference type="ARBA" id="ARBA00023004"/>
    </source>
</evidence>
<keyword evidence="5" id="KW-0408">Iron</keyword>
<organism evidence="9 10">
    <name type="scientific">Fulvivirga imtechensis AK7</name>
    <dbReference type="NCBI Taxonomy" id="1237149"/>
    <lineage>
        <taxon>Bacteria</taxon>
        <taxon>Pseudomonadati</taxon>
        <taxon>Bacteroidota</taxon>
        <taxon>Cytophagia</taxon>
        <taxon>Cytophagales</taxon>
        <taxon>Fulvivirgaceae</taxon>
        <taxon>Fulvivirga</taxon>
    </lineage>
</organism>
<feature type="domain" description="4Fe-4S ferredoxin-type" evidence="8">
    <location>
        <begin position="546"/>
        <end position="575"/>
    </location>
</feature>
<name>L8JUQ9_9BACT</name>
<dbReference type="STRING" id="1237149.C900_02899"/>
<dbReference type="PANTHER" id="PTHR30176">
    <property type="entry name" value="FERREDOXIN-TYPE PROTEIN NAPH"/>
    <property type="match status" value="1"/>
</dbReference>
<keyword evidence="7" id="KW-0472">Membrane</keyword>
<dbReference type="EMBL" id="AMZN01000043">
    <property type="protein sequence ID" value="ELR71284.1"/>
    <property type="molecule type" value="Genomic_DNA"/>
</dbReference>
<proteinExistence type="predicted"/>
<evidence type="ECO:0000313" key="9">
    <source>
        <dbReference type="EMBL" id="ELR71284.1"/>
    </source>
</evidence>